<feature type="compositionally biased region" description="Low complexity" evidence="2">
    <location>
        <begin position="334"/>
        <end position="352"/>
    </location>
</feature>
<keyword evidence="7" id="KW-1185">Reference proteome</keyword>
<dbReference type="InterPro" id="IPR007112">
    <property type="entry name" value="Expansin/allergen_DPBB_dom"/>
</dbReference>
<name>A0A9W6XEA7_9STRA</name>
<dbReference type="PROSITE" id="PS50842">
    <property type="entry name" value="EXPANSIN_EG45"/>
    <property type="match status" value="1"/>
</dbReference>
<feature type="chain" id="PRO_5040887377" evidence="4">
    <location>
        <begin position="24"/>
        <end position="571"/>
    </location>
</feature>
<keyword evidence="3" id="KW-1133">Transmembrane helix</keyword>
<evidence type="ECO:0000256" key="3">
    <source>
        <dbReference type="SAM" id="Phobius"/>
    </source>
</evidence>
<feature type="compositionally biased region" description="Low complexity" evidence="2">
    <location>
        <begin position="239"/>
        <end position="249"/>
    </location>
</feature>
<protein>
    <submittedName>
        <fullName evidence="6">Unnamed protein product</fullName>
    </submittedName>
</protein>
<feature type="compositionally biased region" description="Low complexity" evidence="2">
    <location>
        <begin position="438"/>
        <end position="474"/>
    </location>
</feature>
<feature type="compositionally biased region" description="Polar residues" evidence="2">
    <location>
        <begin position="353"/>
        <end position="369"/>
    </location>
</feature>
<keyword evidence="3" id="KW-0472">Membrane</keyword>
<feature type="signal peptide" evidence="4">
    <location>
        <begin position="1"/>
        <end position="23"/>
    </location>
</feature>
<accession>A0A9W6XEA7</accession>
<evidence type="ECO:0000259" key="5">
    <source>
        <dbReference type="PROSITE" id="PS50842"/>
    </source>
</evidence>
<feature type="region of interest" description="Disordered" evidence="2">
    <location>
        <begin position="397"/>
        <end position="487"/>
    </location>
</feature>
<feature type="compositionally biased region" description="Polar residues" evidence="2">
    <location>
        <begin position="475"/>
        <end position="487"/>
    </location>
</feature>
<feature type="compositionally biased region" description="Low complexity" evidence="2">
    <location>
        <begin position="397"/>
        <end position="431"/>
    </location>
</feature>
<dbReference type="SUPFAM" id="SSF50685">
    <property type="entry name" value="Barwin-like endoglucanases"/>
    <property type="match status" value="1"/>
</dbReference>
<sequence length="571" mass="58911">MHPSTRFRLVLLASATAFSTVSAYNGYGTVYGPIEPSGGNCNFQSYPSEVITNYAALNAAQWDSTMNCGRCAEVRCTDVQCVNPSSSSEIVYIIDQCPGCEVGDLDLSPSVFKSITGLEYTKLKIEWDFVTCPSTGSNRIRYCLKEGSNAHWAAIQPTYMSAGVASVRINDKPTTMVASSYYFLLTSDSSSLPDLSSLKITMKSIAGETIEDVVDFSNAKCVEVDSQFSVSGSINTASQATSADQTAASPTEAPLSASTEVPTEAPQTEVTTETLTEAPTEVPQTEASQTEVLPEASTETQSGAAPTSATPSSAAPIEVLSSVVPTSTAPISLAPSEASFSTSPSSSAPTSTGQTNVSPTSAAPTETQLSAAASGVGPVSAYSTSFAPTTVAPTTVDATSAAPTSTAPTETSLSPAQTSDAPTTAYPTSAPTAPPSINPASASPTNAPSNTATNATASTVSPSSLLPPNSTTSVGPSESISTQAGSDSGPTIIVSVVAVLGCLFITVVFVIYIVIKKKQQLNEQLEQEKIAASPRTSRYERDYHANVAMDSQLAFPFTAAVTPQTVSFDSI</sequence>
<feature type="region of interest" description="Disordered" evidence="2">
    <location>
        <begin position="334"/>
        <end position="370"/>
    </location>
</feature>
<comment type="caution">
    <text evidence="6">The sequence shown here is derived from an EMBL/GenBank/DDBJ whole genome shotgun (WGS) entry which is preliminary data.</text>
</comment>
<dbReference type="Gene3D" id="2.60.40.760">
    <property type="entry name" value="Expansin, cellulose-binding-like domain"/>
    <property type="match status" value="1"/>
</dbReference>
<evidence type="ECO:0000256" key="4">
    <source>
        <dbReference type="SAM" id="SignalP"/>
    </source>
</evidence>
<proteinExistence type="predicted"/>
<reference evidence="6" key="1">
    <citation type="submission" date="2023-04" db="EMBL/GenBank/DDBJ databases">
        <title>Phytophthora fragariaefolia NBRC 109709.</title>
        <authorList>
            <person name="Ichikawa N."/>
            <person name="Sato H."/>
            <person name="Tonouchi N."/>
        </authorList>
    </citation>
    <scope>NUCLEOTIDE SEQUENCE</scope>
    <source>
        <strain evidence="6">NBRC 109709</strain>
    </source>
</reference>
<gene>
    <name evidence="6" type="ORF">Pfra01_001009600</name>
</gene>
<dbReference type="CDD" id="cd22271">
    <property type="entry name" value="DPBB_EXP_N-like"/>
    <property type="match status" value="1"/>
</dbReference>
<evidence type="ECO:0000313" key="6">
    <source>
        <dbReference type="EMBL" id="GMF36733.1"/>
    </source>
</evidence>
<dbReference type="Gene3D" id="2.40.40.10">
    <property type="entry name" value="RlpA-like domain"/>
    <property type="match status" value="1"/>
</dbReference>
<dbReference type="PANTHER" id="PTHR31836">
    <property type="match status" value="1"/>
</dbReference>
<organism evidence="6 7">
    <name type="scientific">Phytophthora fragariaefolia</name>
    <dbReference type="NCBI Taxonomy" id="1490495"/>
    <lineage>
        <taxon>Eukaryota</taxon>
        <taxon>Sar</taxon>
        <taxon>Stramenopiles</taxon>
        <taxon>Oomycota</taxon>
        <taxon>Peronosporomycetes</taxon>
        <taxon>Peronosporales</taxon>
        <taxon>Peronosporaceae</taxon>
        <taxon>Phytophthora</taxon>
    </lineage>
</organism>
<evidence type="ECO:0000256" key="1">
    <source>
        <dbReference type="ARBA" id="ARBA00022729"/>
    </source>
</evidence>
<feature type="compositionally biased region" description="Polar residues" evidence="2">
    <location>
        <begin position="256"/>
        <end position="303"/>
    </location>
</feature>
<feature type="compositionally biased region" description="Low complexity" evidence="2">
    <location>
        <begin position="304"/>
        <end position="314"/>
    </location>
</feature>
<dbReference type="InterPro" id="IPR051477">
    <property type="entry name" value="Expansin_CellWall"/>
</dbReference>
<dbReference type="Proteomes" id="UP001165121">
    <property type="component" value="Unassembled WGS sequence"/>
</dbReference>
<dbReference type="AlphaFoldDB" id="A0A9W6XEA7"/>
<dbReference type="PANTHER" id="PTHR31836:SF21">
    <property type="entry name" value="EXPANSIN-LIKE PROTEIN 7"/>
    <property type="match status" value="1"/>
</dbReference>
<evidence type="ECO:0000313" key="7">
    <source>
        <dbReference type="Proteomes" id="UP001165121"/>
    </source>
</evidence>
<feature type="domain" description="Expansin-like EG45" evidence="5">
    <location>
        <begin position="38"/>
        <end position="137"/>
    </location>
</feature>
<evidence type="ECO:0000256" key="2">
    <source>
        <dbReference type="SAM" id="MobiDB-lite"/>
    </source>
</evidence>
<feature type="transmembrane region" description="Helical" evidence="3">
    <location>
        <begin position="492"/>
        <end position="515"/>
    </location>
</feature>
<keyword evidence="1 4" id="KW-0732">Signal</keyword>
<dbReference type="EMBL" id="BSXT01000958">
    <property type="protein sequence ID" value="GMF36733.1"/>
    <property type="molecule type" value="Genomic_DNA"/>
</dbReference>
<feature type="region of interest" description="Disordered" evidence="2">
    <location>
        <begin position="239"/>
        <end position="314"/>
    </location>
</feature>
<keyword evidence="3" id="KW-0812">Transmembrane</keyword>
<dbReference type="InterPro" id="IPR036749">
    <property type="entry name" value="Expansin_CBD_sf"/>
</dbReference>
<dbReference type="InterPro" id="IPR036908">
    <property type="entry name" value="RlpA-like_sf"/>
</dbReference>
<dbReference type="OrthoDB" id="406505at2759"/>